<accession>R8W1E3</accession>
<name>R8W1E3_9FIRM</name>
<dbReference type="HOGENOM" id="CLU_686396_0_0_9"/>
<protein>
    <recommendedName>
        <fullName evidence="1">Macro domain-containing protein</fullName>
    </recommendedName>
</protein>
<dbReference type="SMART" id="SM00506">
    <property type="entry name" value="A1pp"/>
    <property type="match status" value="2"/>
</dbReference>
<sequence>MEENRAFFAPEFKFRIINEDINRSDCQCIVRELNQAANFQEEDGKLIREYVSGCTLIKNSCEKPDYIINTAAPYYEMEDEDSLLENCYLSCLEIANENHIHSIAFPLLSTGTHGYPIYEAVPIAFFAARKWRYAHWNSPMEVIFCCEEQIAFDMMCLHLKVWQKLYAGFLSEYLPECRMKVIRQDITNLECECIVNSANTKLAVSGGLNGVIHRAAGSALQEECQKLNGCRIGEAKITRGYHLKAKYVIHTVGPAYGTPDAEGLLKKCYYNCLEVARENDIHSIAFPMISTGKFAFPKAAAAKIAFTSVLDWQKKNYCYNMEIVFCCFEPDSFDFISRHLHNWKYNDENRRSETQGLVFHCQKLQFYPEDEKLMAEMSVRERIEYRRKLKDMGRYIVLEEK</sequence>
<dbReference type="AlphaFoldDB" id="R8W1E3"/>
<dbReference type="EMBL" id="AQOB01000004">
    <property type="protein sequence ID" value="EOQ38683.1"/>
    <property type="molecule type" value="Genomic_DNA"/>
</dbReference>
<dbReference type="InterPro" id="IPR043472">
    <property type="entry name" value="Macro_dom-like"/>
</dbReference>
<dbReference type="SUPFAM" id="SSF52949">
    <property type="entry name" value="Macro domain-like"/>
    <property type="match status" value="2"/>
</dbReference>
<dbReference type="Pfam" id="PF01661">
    <property type="entry name" value="Macro"/>
    <property type="match status" value="2"/>
</dbReference>
<dbReference type="OrthoDB" id="6194521at2"/>
<dbReference type="PANTHER" id="PTHR11106:SF27">
    <property type="entry name" value="MACRO DOMAIN-CONTAINING PROTEIN"/>
    <property type="match status" value="1"/>
</dbReference>
<dbReference type="PANTHER" id="PTHR11106">
    <property type="entry name" value="GANGLIOSIDE INDUCED DIFFERENTIATION ASSOCIATED PROTEIN 2-RELATED"/>
    <property type="match status" value="1"/>
</dbReference>
<evidence type="ECO:0000313" key="3">
    <source>
        <dbReference type="Proteomes" id="UP000013981"/>
    </source>
</evidence>
<reference evidence="2 3" key="1">
    <citation type="submission" date="2013-01" db="EMBL/GenBank/DDBJ databases">
        <title>The Genome Sequence of Butyricicoccus pullicaecorum 1.2.</title>
        <authorList>
            <consortium name="The Broad Institute Genome Sequencing Platform"/>
            <person name="Earl A."/>
            <person name="Ward D."/>
            <person name="Feldgarden M."/>
            <person name="Gevers D."/>
            <person name="Van Immerseel F."/>
            <person name="Eeckhaut V."/>
            <person name="Walker B."/>
            <person name="Young S.K."/>
            <person name="Zeng Q."/>
            <person name="Gargeya S."/>
            <person name="Fitzgerald M."/>
            <person name="Haas B."/>
            <person name="Abouelleil A."/>
            <person name="Alvarado L."/>
            <person name="Arachchi H.M."/>
            <person name="Berlin A.M."/>
            <person name="Chapman S.B."/>
            <person name="Dewar J."/>
            <person name="Goldberg J."/>
            <person name="Griggs A."/>
            <person name="Gujja S."/>
            <person name="Hansen M."/>
            <person name="Howarth C."/>
            <person name="Imamovic A."/>
            <person name="Larimer J."/>
            <person name="McCowan C."/>
            <person name="Murphy C."/>
            <person name="Neiman D."/>
            <person name="Pearson M."/>
            <person name="Priest M."/>
            <person name="Roberts A."/>
            <person name="Saif S."/>
            <person name="Shea T."/>
            <person name="Sisk P."/>
            <person name="Sykes S."/>
            <person name="Wortman J."/>
            <person name="Nusbaum C."/>
            <person name="Birren B."/>
        </authorList>
    </citation>
    <scope>NUCLEOTIDE SEQUENCE [LARGE SCALE GENOMIC DNA]</scope>
    <source>
        <strain evidence="2 3">1.2</strain>
    </source>
</reference>
<gene>
    <name evidence="2" type="ORF">HMPREF1526_01724</name>
</gene>
<dbReference type="PATRIC" id="fig|1203606.4.peg.1680"/>
<evidence type="ECO:0000313" key="2">
    <source>
        <dbReference type="EMBL" id="EOQ38683.1"/>
    </source>
</evidence>
<feature type="domain" description="Macro" evidence="1">
    <location>
        <begin position="166"/>
        <end position="344"/>
    </location>
</feature>
<dbReference type="Gene3D" id="3.40.220.10">
    <property type="entry name" value="Leucine Aminopeptidase, subunit E, domain 1"/>
    <property type="match status" value="2"/>
</dbReference>
<comment type="caution">
    <text evidence="2">The sequence shown here is derived from an EMBL/GenBank/DDBJ whole genome shotgun (WGS) entry which is preliminary data.</text>
</comment>
<dbReference type="eggNOG" id="COG2110">
    <property type="taxonomic scope" value="Bacteria"/>
</dbReference>
<evidence type="ECO:0000259" key="1">
    <source>
        <dbReference type="PROSITE" id="PS51154"/>
    </source>
</evidence>
<dbReference type="RefSeq" id="WP_016147882.1">
    <property type="nucleotide sequence ID" value="NZ_KB976103.1"/>
</dbReference>
<dbReference type="Proteomes" id="UP000013981">
    <property type="component" value="Unassembled WGS sequence"/>
</dbReference>
<keyword evidence="3" id="KW-1185">Reference proteome</keyword>
<organism evidence="2 3">
    <name type="scientific">Butyricicoccus pullicaecorum 1.2</name>
    <dbReference type="NCBI Taxonomy" id="1203606"/>
    <lineage>
        <taxon>Bacteria</taxon>
        <taxon>Bacillati</taxon>
        <taxon>Bacillota</taxon>
        <taxon>Clostridia</taxon>
        <taxon>Eubacteriales</taxon>
        <taxon>Butyricicoccaceae</taxon>
        <taxon>Butyricicoccus</taxon>
    </lineage>
</organism>
<dbReference type="InterPro" id="IPR002589">
    <property type="entry name" value="Macro_dom"/>
</dbReference>
<proteinExistence type="predicted"/>
<feature type="domain" description="Macro" evidence="1">
    <location>
        <begin position="1"/>
        <end position="163"/>
    </location>
</feature>
<dbReference type="PROSITE" id="PS51154">
    <property type="entry name" value="MACRO"/>
    <property type="match status" value="2"/>
</dbReference>